<protein>
    <submittedName>
        <fullName evidence="1">Uncharacterized protein</fullName>
    </submittedName>
</protein>
<keyword evidence="2" id="KW-1185">Reference proteome</keyword>
<sequence>MAAGRVVFMVAAAAAFEELAHATSIETFHKTVLRVREKKKREREKHCGKGQICTGCAGNASVALAFQRRHPSVVTTI</sequence>
<name>A0A182FXM8_ANOAL</name>
<dbReference type="Proteomes" id="UP000069272">
    <property type="component" value="Chromosome 3R"/>
</dbReference>
<dbReference type="VEuPathDB" id="VectorBase:AALB014396"/>
<reference evidence="1 2" key="1">
    <citation type="journal article" date="2017" name="G3 (Bethesda)">
        <title>The Physical Genome Mapping of Anopheles albimanus Corrected Scaffold Misassemblies and Identified Interarm Rearrangements in Genus Anopheles.</title>
        <authorList>
            <person name="Artemov G.N."/>
            <person name="Peery A.N."/>
            <person name="Jiang X."/>
            <person name="Tu Z."/>
            <person name="Stegniy V.N."/>
            <person name="Sharakhova M.V."/>
            <person name="Sharakhov I.V."/>
        </authorList>
    </citation>
    <scope>NUCLEOTIDE SEQUENCE [LARGE SCALE GENOMIC DNA]</scope>
    <source>
        <strain evidence="1 2">ALBI9_A</strain>
    </source>
</reference>
<evidence type="ECO:0000313" key="2">
    <source>
        <dbReference type="Proteomes" id="UP000069272"/>
    </source>
</evidence>
<reference evidence="1" key="2">
    <citation type="submission" date="2022-08" db="UniProtKB">
        <authorList>
            <consortium name="EnsemblMetazoa"/>
        </authorList>
    </citation>
    <scope>IDENTIFICATION</scope>
    <source>
        <strain evidence="1">STECLA/ALBI9_A</strain>
    </source>
</reference>
<organism evidence="1 2">
    <name type="scientific">Anopheles albimanus</name>
    <name type="common">New world malaria mosquito</name>
    <dbReference type="NCBI Taxonomy" id="7167"/>
    <lineage>
        <taxon>Eukaryota</taxon>
        <taxon>Metazoa</taxon>
        <taxon>Ecdysozoa</taxon>
        <taxon>Arthropoda</taxon>
        <taxon>Hexapoda</taxon>
        <taxon>Insecta</taxon>
        <taxon>Pterygota</taxon>
        <taxon>Neoptera</taxon>
        <taxon>Endopterygota</taxon>
        <taxon>Diptera</taxon>
        <taxon>Nematocera</taxon>
        <taxon>Culicoidea</taxon>
        <taxon>Culicidae</taxon>
        <taxon>Anophelinae</taxon>
        <taxon>Anopheles</taxon>
    </lineage>
</organism>
<proteinExistence type="predicted"/>
<dbReference type="EnsemblMetazoa" id="AALB014396-RA">
    <property type="protein sequence ID" value="AALB014396-PA"/>
    <property type="gene ID" value="AALB014396"/>
</dbReference>
<accession>A0A182FXM8</accession>
<dbReference type="AlphaFoldDB" id="A0A182FXM8"/>
<evidence type="ECO:0000313" key="1">
    <source>
        <dbReference type="EnsemblMetazoa" id="AALB014396-PA"/>
    </source>
</evidence>